<dbReference type="CDD" id="cd01745">
    <property type="entry name" value="GATase1_2"/>
    <property type="match status" value="1"/>
</dbReference>
<dbReference type="EMBL" id="ADLT01000038">
    <property type="protein sequence ID" value="EHO62917.1"/>
    <property type="molecule type" value="Genomic_DNA"/>
</dbReference>
<sequence>MKKPIAAVTADTLLADMKPINQKMADYAPRPLLNALGKAGLLPVILAYDDYADPEEFVETFDALVIPGGPNPSPRFYGEEPLWCIGPTYEKRDIFEIRLIKACLKMGKPILGICRGMQILNVALGGTLWQDMPSQNPKAFIQHMQKAPGNIATHYVEINKESRLHDILGDGLYVNSRHREGIKKLAPSLKEAARARDGIIEAVESRDNELVAAVQWHPENMEDGVMDPLFRAFADRIIRLK</sequence>
<dbReference type="OrthoDB" id="9813383at2"/>
<dbReference type="PROSITE" id="PS51273">
    <property type="entry name" value="GATASE_TYPE_1"/>
    <property type="match status" value="1"/>
</dbReference>
<dbReference type="eggNOG" id="COG2071">
    <property type="taxonomic scope" value="Bacteria"/>
</dbReference>
<dbReference type="PATRIC" id="fig|742743.3.peg.1196"/>
<reference evidence="1 2" key="1">
    <citation type="submission" date="2011-11" db="EMBL/GenBank/DDBJ databases">
        <title>The Genome Sequence of Dialister succinatiphilus YIT 11850.</title>
        <authorList>
            <consortium name="The Broad Institute Genome Sequencing Platform"/>
            <person name="Earl A."/>
            <person name="Ward D."/>
            <person name="Feldgarden M."/>
            <person name="Gevers D."/>
            <person name="Morotomi M."/>
            <person name="Young S.K."/>
            <person name="Zeng Q."/>
            <person name="Gargeya S."/>
            <person name="Fitzgerald M."/>
            <person name="Haas B."/>
            <person name="Abouelleil A."/>
            <person name="Alvarado L."/>
            <person name="Arachchi H.M."/>
            <person name="Berlin A."/>
            <person name="Brown A."/>
            <person name="Chapman S.B."/>
            <person name="Dunbar C."/>
            <person name="Gearin G."/>
            <person name="Goldberg J."/>
            <person name="Griggs A."/>
            <person name="Gujja S."/>
            <person name="Heiman D."/>
            <person name="Howarth C."/>
            <person name="Lui A."/>
            <person name="MacDonald P.J.P."/>
            <person name="Montmayeur A."/>
            <person name="Murphy C."/>
            <person name="Neiman D."/>
            <person name="Pearson M."/>
            <person name="Priest M."/>
            <person name="Roberts A."/>
            <person name="Saif S."/>
            <person name="Shea T."/>
            <person name="Sisk P."/>
            <person name="Stolte C."/>
            <person name="Sykes S."/>
            <person name="Wortman J."/>
            <person name="Nusbaum C."/>
            <person name="Birren B."/>
        </authorList>
    </citation>
    <scope>NUCLEOTIDE SEQUENCE [LARGE SCALE GENOMIC DNA]</scope>
    <source>
        <strain evidence="1 2">YIT 11850</strain>
    </source>
</reference>
<dbReference type="PANTHER" id="PTHR43235">
    <property type="entry name" value="GLUTAMINE AMIDOTRANSFERASE PB2B2.05-RELATED"/>
    <property type="match status" value="1"/>
</dbReference>
<dbReference type="GO" id="GO:0006598">
    <property type="term" value="P:polyamine catabolic process"/>
    <property type="evidence" value="ECO:0007669"/>
    <property type="project" value="TreeGrafter"/>
</dbReference>
<evidence type="ECO:0000313" key="2">
    <source>
        <dbReference type="Proteomes" id="UP000003277"/>
    </source>
</evidence>
<dbReference type="Gene3D" id="3.40.50.880">
    <property type="match status" value="1"/>
</dbReference>
<dbReference type="STRING" id="742743.HMPREF9453_01176"/>
<dbReference type="SUPFAM" id="SSF52317">
    <property type="entry name" value="Class I glutamine amidotransferase-like"/>
    <property type="match status" value="1"/>
</dbReference>
<proteinExistence type="predicted"/>
<dbReference type="AlphaFoldDB" id="H1D0N8"/>
<dbReference type="InterPro" id="IPR044668">
    <property type="entry name" value="PuuD-like"/>
</dbReference>
<dbReference type="InterPro" id="IPR029062">
    <property type="entry name" value="Class_I_gatase-like"/>
</dbReference>
<dbReference type="RefSeq" id="WP_008859670.1">
    <property type="nucleotide sequence ID" value="NZ_JH591188.1"/>
</dbReference>
<dbReference type="Proteomes" id="UP000003277">
    <property type="component" value="Unassembled WGS sequence"/>
</dbReference>
<organism evidence="1 2">
    <name type="scientific">Dialister succinatiphilus YIT 11850</name>
    <dbReference type="NCBI Taxonomy" id="742743"/>
    <lineage>
        <taxon>Bacteria</taxon>
        <taxon>Bacillati</taxon>
        <taxon>Bacillota</taxon>
        <taxon>Negativicutes</taxon>
        <taxon>Veillonellales</taxon>
        <taxon>Veillonellaceae</taxon>
        <taxon>Dialister</taxon>
    </lineage>
</organism>
<protein>
    <submittedName>
        <fullName evidence="1">Uncharacterized protein</fullName>
    </submittedName>
</protein>
<gene>
    <name evidence="1" type="ORF">HMPREF9453_01176</name>
</gene>
<dbReference type="Pfam" id="PF07722">
    <property type="entry name" value="Peptidase_C26"/>
    <property type="match status" value="1"/>
</dbReference>
<dbReference type="GO" id="GO:0033969">
    <property type="term" value="F:gamma-glutamyl-gamma-aminobutyrate hydrolase activity"/>
    <property type="evidence" value="ECO:0007669"/>
    <property type="project" value="TreeGrafter"/>
</dbReference>
<dbReference type="InterPro" id="IPR011697">
    <property type="entry name" value="Peptidase_C26"/>
</dbReference>
<dbReference type="PANTHER" id="PTHR43235:SF1">
    <property type="entry name" value="GLUTAMINE AMIDOTRANSFERASE PB2B2.05-RELATED"/>
    <property type="match status" value="1"/>
</dbReference>
<keyword evidence="2" id="KW-1185">Reference proteome</keyword>
<comment type="caution">
    <text evidence="1">The sequence shown here is derived from an EMBL/GenBank/DDBJ whole genome shotgun (WGS) entry which is preliminary data.</text>
</comment>
<name>H1D0N8_9FIRM</name>
<dbReference type="HOGENOM" id="CLU_030756_2_1_9"/>
<dbReference type="GO" id="GO:0005829">
    <property type="term" value="C:cytosol"/>
    <property type="evidence" value="ECO:0007669"/>
    <property type="project" value="TreeGrafter"/>
</dbReference>
<accession>H1D0N8</accession>
<evidence type="ECO:0000313" key="1">
    <source>
        <dbReference type="EMBL" id="EHO62917.1"/>
    </source>
</evidence>